<organism evidence="1 2">
    <name type="scientific">Listeria ivanovii</name>
    <dbReference type="NCBI Taxonomy" id="1638"/>
    <lineage>
        <taxon>Bacteria</taxon>
        <taxon>Bacillati</taxon>
        <taxon>Bacillota</taxon>
        <taxon>Bacilli</taxon>
        <taxon>Bacillales</taxon>
        <taxon>Listeriaceae</taxon>
        <taxon>Listeria</taxon>
    </lineage>
</organism>
<name>A0AAX2DLR8_LISIV</name>
<proteinExistence type="predicted"/>
<sequence length="96" mass="11395">MTDLQGFHNKVMNLMVKLRNENIFDDALYDEIFGTLEIFVEEWKTQDSIPKKAFIICLYLTDFLAGGSRFLSEEDNEKLEDAMQYMNFSQPWRIRS</sequence>
<dbReference type="Proteomes" id="UP000183610">
    <property type="component" value="Unassembled WGS sequence"/>
</dbReference>
<protein>
    <recommendedName>
        <fullName evidence="3">Phage gp6-like head-tail connector protein</fullName>
    </recommendedName>
</protein>
<dbReference type="RefSeq" id="WP_003719328.1">
    <property type="nucleotide sequence ID" value="NZ_FNMX01000002.1"/>
</dbReference>
<dbReference type="AlphaFoldDB" id="A0AAX2DLR8"/>
<evidence type="ECO:0000313" key="1">
    <source>
        <dbReference type="EMBL" id="SDW22984.1"/>
    </source>
</evidence>
<evidence type="ECO:0008006" key="3">
    <source>
        <dbReference type="Google" id="ProtNLM"/>
    </source>
</evidence>
<comment type="caution">
    <text evidence="1">The sequence shown here is derived from an EMBL/GenBank/DDBJ whole genome shotgun (WGS) entry which is preliminary data.</text>
</comment>
<gene>
    <name evidence="1" type="ORF">SAMN05421782_102129</name>
</gene>
<accession>A0AAX2DLR8</accession>
<reference evidence="1 2" key="1">
    <citation type="submission" date="2016-10" db="EMBL/GenBank/DDBJ databases">
        <authorList>
            <person name="Varghese N."/>
            <person name="Submissions S."/>
        </authorList>
    </citation>
    <scope>NUCLEOTIDE SEQUENCE [LARGE SCALE GENOMIC DNA]</scope>
    <source>
        <strain evidence="1 2">ATCC 49954</strain>
    </source>
</reference>
<evidence type="ECO:0000313" key="2">
    <source>
        <dbReference type="Proteomes" id="UP000183610"/>
    </source>
</evidence>
<dbReference type="EMBL" id="FNMX01000002">
    <property type="protein sequence ID" value="SDW22984.1"/>
    <property type="molecule type" value="Genomic_DNA"/>
</dbReference>